<dbReference type="RefSeq" id="WP_059393394.1">
    <property type="nucleotide sequence ID" value="NZ_BOJU01000001.1"/>
</dbReference>
<dbReference type="InterPro" id="IPR007710">
    <property type="entry name" value="Nucleoside_deoxyribTrfase"/>
</dbReference>
<dbReference type="GO" id="GO:0070694">
    <property type="term" value="F:5-hydroxymethyl-dUMP N-hydrolase activity"/>
    <property type="evidence" value="ECO:0007669"/>
    <property type="project" value="TreeGrafter"/>
</dbReference>
<dbReference type="InterPro" id="IPR051239">
    <property type="entry name" value="2'-dNMP_N-hydrolase"/>
</dbReference>
<dbReference type="AlphaFoldDB" id="A0A3F3H1N1"/>
<organism evidence="1">
    <name type="scientific">Fructobacillus tropaeoli</name>
    <dbReference type="NCBI Taxonomy" id="709323"/>
    <lineage>
        <taxon>Bacteria</taxon>
        <taxon>Bacillati</taxon>
        <taxon>Bacillota</taxon>
        <taxon>Bacilli</taxon>
        <taxon>Lactobacillales</taxon>
        <taxon>Lactobacillaceae</taxon>
        <taxon>Fructobacillus</taxon>
    </lineage>
</organism>
<name>A0A3F3H1N1_9LACO</name>
<dbReference type="GO" id="GO:0016740">
    <property type="term" value="F:transferase activity"/>
    <property type="evidence" value="ECO:0007669"/>
    <property type="project" value="UniProtKB-KW"/>
</dbReference>
<gene>
    <name evidence="1" type="ORF">FTRO_0020790</name>
</gene>
<dbReference type="GO" id="GO:0009159">
    <property type="term" value="P:deoxyribonucleoside monophosphate catabolic process"/>
    <property type="evidence" value="ECO:0007669"/>
    <property type="project" value="TreeGrafter"/>
</dbReference>
<protein>
    <submittedName>
        <fullName evidence="1">Purine deoxyribosyltransferase</fullName>
    </submittedName>
</protein>
<dbReference type="Proteomes" id="UP000064514">
    <property type="component" value="Unassembled WGS sequence"/>
</dbReference>
<dbReference type="STRING" id="709323.GCA_001047135_00456"/>
<dbReference type="PANTHER" id="PTHR15364:SF0">
    <property type="entry name" value="2'-DEOXYNUCLEOSIDE 5'-PHOSPHATE N-HYDROLASE 1"/>
    <property type="match status" value="1"/>
</dbReference>
<dbReference type="EMBL" id="DF968079">
    <property type="protein sequence ID" value="GAP03912.1"/>
    <property type="molecule type" value="Genomic_DNA"/>
</dbReference>
<reference evidence="1" key="1">
    <citation type="journal article" date="2015" name="BMC Genomics">
        <title>Comparative genomics of Fructobacillus spp. and Leuconostoc spp. reveals niche-specific evolution of Fructobacillus spp.</title>
        <authorList>
            <person name="Endo A."/>
            <person name="Tanizawa Y."/>
            <person name="Tanaka N."/>
            <person name="Maeno S."/>
            <person name="Kumar H."/>
            <person name="Shiwa Y."/>
            <person name="Okada S."/>
            <person name="Yoshikawa H."/>
            <person name="Dicks L."/>
            <person name="Nakagawa J."/>
            <person name="Arita M."/>
        </authorList>
    </citation>
    <scope>NUCLEOTIDE SEQUENCE [LARGE SCALE GENOMIC DNA]</scope>
    <source>
        <strain evidence="1">F214-1</strain>
    </source>
</reference>
<dbReference type="Pfam" id="PF05014">
    <property type="entry name" value="Nuc_deoxyrib_tr"/>
    <property type="match status" value="1"/>
</dbReference>
<evidence type="ECO:0000313" key="1">
    <source>
        <dbReference type="EMBL" id="GAP03912.1"/>
    </source>
</evidence>
<dbReference type="PANTHER" id="PTHR15364">
    <property type="entry name" value="2'-DEOXYNUCLEOSIDE 5'-PHOSPHATE N-HYDROLASE 1"/>
    <property type="match status" value="1"/>
</dbReference>
<dbReference type="Gene3D" id="3.40.50.450">
    <property type="match status" value="1"/>
</dbReference>
<dbReference type="SUPFAM" id="SSF52309">
    <property type="entry name" value="N-(deoxy)ribosyltransferase-like"/>
    <property type="match status" value="1"/>
</dbReference>
<accession>A0A3F3H1N1</accession>
<sequence length="148" mass="16667">MAKRIYLAGPFFSETQIKKAERLEKVLEEHDQVGHVFSPRKHQHAEYELFSEPWRHAAYGSDVEAIDNCDVMVALADFDRADTDSGTAWEIGYAKAKGIPVVVIKEEADITLNLMIAMSLTVYFDKIEDVASYDLEALPAKPYDGEVI</sequence>
<keyword evidence="1" id="KW-0808">Transferase</keyword>
<proteinExistence type="predicted"/>